<dbReference type="Proteomes" id="UP000054935">
    <property type="component" value="Unassembled WGS sequence"/>
</dbReference>
<evidence type="ECO:0000256" key="3">
    <source>
        <dbReference type="ARBA" id="ARBA00022723"/>
    </source>
</evidence>
<dbReference type="GO" id="GO:0000034">
    <property type="term" value="F:adenine deaminase activity"/>
    <property type="evidence" value="ECO:0007669"/>
    <property type="project" value="UniProtKB-EC"/>
</dbReference>
<dbReference type="AlphaFoldDB" id="A0A0P1GM19"/>
<gene>
    <name evidence="7" type="ORF">TRN7648_00327</name>
</gene>
<dbReference type="EMBL" id="CYSE01000001">
    <property type="protein sequence ID" value="CUH75219.1"/>
    <property type="molecule type" value="Genomic_DNA"/>
</dbReference>
<evidence type="ECO:0000256" key="2">
    <source>
        <dbReference type="ARBA" id="ARBA00006676"/>
    </source>
</evidence>
<dbReference type="GO" id="GO:0046872">
    <property type="term" value="F:metal ion binding"/>
    <property type="evidence" value="ECO:0007669"/>
    <property type="project" value="UniProtKB-KW"/>
</dbReference>
<dbReference type="CDD" id="cd01320">
    <property type="entry name" value="ADA"/>
    <property type="match status" value="1"/>
</dbReference>
<evidence type="ECO:0000256" key="5">
    <source>
        <dbReference type="ARBA" id="ARBA00022833"/>
    </source>
</evidence>
<evidence type="ECO:0000259" key="6">
    <source>
        <dbReference type="Pfam" id="PF00962"/>
    </source>
</evidence>
<dbReference type="PANTHER" id="PTHR43114">
    <property type="entry name" value="ADENINE DEAMINASE"/>
    <property type="match status" value="1"/>
</dbReference>
<dbReference type="EC" id="3.5.4.2" evidence="7"/>
<dbReference type="InterPro" id="IPR006330">
    <property type="entry name" value="Ado/ade_deaminase"/>
</dbReference>
<feature type="domain" description="Adenosine deaminase" evidence="6">
    <location>
        <begin position="24"/>
        <end position="342"/>
    </location>
</feature>
<dbReference type="InterPro" id="IPR032466">
    <property type="entry name" value="Metal_Hydrolase"/>
</dbReference>
<evidence type="ECO:0000256" key="1">
    <source>
        <dbReference type="ARBA" id="ARBA00001947"/>
    </source>
</evidence>
<reference evidence="7 8" key="1">
    <citation type="submission" date="2015-09" db="EMBL/GenBank/DDBJ databases">
        <authorList>
            <consortium name="Swine Surveillance"/>
        </authorList>
    </citation>
    <scope>NUCLEOTIDE SEQUENCE [LARGE SCALE GENOMIC DNA]</scope>
    <source>
        <strain evidence="7 8">CECT 7648</strain>
    </source>
</reference>
<name>A0A0P1GM19_9RHOB</name>
<sequence length="346" mass="38413">MDEETRQRIADMDEEQLHRIANLPKVELHTHFEGCAPPVFIRGLAAEKKIDISKAFKADGSYAYRDFVHFLEVYEAATSVLKTPEDFARLCTAVLEQSAENGVIYQETFLSPDFCGGGDVAAWREYLHAIQEAASVAERAHGIVLRGIVTPIRHFGPDKAKRTALCAAETAGDWIVGLGMGGDENKGKQRDFAYAFDMAREAGLRLTTHAGEWRGPEEVRDAVNDLRVERIGHGVRAIYDLATVDMLAEREITLEVCPGSNVFLGVFPSLDQHPIDQLRRRGVKVTVSTDDPPFFHTTMRDEYVNLAKTFGWDEAILTDINKTAAGAAFCDQTTRDAILKKLEPSS</sequence>
<comment type="cofactor">
    <cofactor evidence="1">
        <name>Zn(2+)</name>
        <dbReference type="ChEBI" id="CHEBI:29105"/>
    </cofactor>
</comment>
<protein>
    <submittedName>
        <fullName evidence="7">Adenine deaminase</fullName>
        <ecNumber evidence="7">3.5.4.2</ecNumber>
    </submittedName>
</protein>
<comment type="similarity">
    <text evidence="2">Belongs to the metallo-dependent hydrolases superfamily. Adenosine and AMP deaminases family.</text>
</comment>
<keyword evidence="5" id="KW-0862">Zinc</keyword>
<keyword evidence="4 7" id="KW-0378">Hydrolase</keyword>
<evidence type="ECO:0000313" key="8">
    <source>
        <dbReference type="Proteomes" id="UP000054935"/>
    </source>
</evidence>
<dbReference type="InterPro" id="IPR001365">
    <property type="entry name" value="A_deaminase_dom"/>
</dbReference>
<organism evidence="7 8">
    <name type="scientific">Tropicibacter naphthalenivorans</name>
    <dbReference type="NCBI Taxonomy" id="441103"/>
    <lineage>
        <taxon>Bacteria</taxon>
        <taxon>Pseudomonadati</taxon>
        <taxon>Pseudomonadota</taxon>
        <taxon>Alphaproteobacteria</taxon>
        <taxon>Rhodobacterales</taxon>
        <taxon>Roseobacteraceae</taxon>
        <taxon>Tropicibacter</taxon>
    </lineage>
</organism>
<dbReference type="Gene3D" id="3.20.20.140">
    <property type="entry name" value="Metal-dependent hydrolases"/>
    <property type="match status" value="1"/>
</dbReference>
<dbReference type="SUPFAM" id="SSF51556">
    <property type="entry name" value="Metallo-dependent hydrolases"/>
    <property type="match status" value="1"/>
</dbReference>
<dbReference type="PANTHER" id="PTHR43114:SF6">
    <property type="entry name" value="ADENINE DEAMINASE"/>
    <property type="match status" value="1"/>
</dbReference>
<dbReference type="Pfam" id="PF00962">
    <property type="entry name" value="A_deaminase"/>
    <property type="match status" value="1"/>
</dbReference>
<keyword evidence="8" id="KW-1185">Reference proteome</keyword>
<dbReference type="STRING" id="441103.TRN7648_00327"/>
<proteinExistence type="inferred from homology"/>
<keyword evidence="3" id="KW-0479">Metal-binding</keyword>
<evidence type="ECO:0000256" key="4">
    <source>
        <dbReference type="ARBA" id="ARBA00022801"/>
    </source>
</evidence>
<evidence type="ECO:0000313" key="7">
    <source>
        <dbReference type="EMBL" id="CUH75219.1"/>
    </source>
</evidence>
<dbReference type="NCBIfam" id="NF006848">
    <property type="entry name" value="PRK09358.1-3"/>
    <property type="match status" value="1"/>
</dbReference>
<accession>A0A0P1GM19</accession>
<dbReference type="NCBIfam" id="TIGR01430">
    <property type="entry name" value="aden_deam"/>
    <property type="match status" value="1"/>
</dbReference>